<dbReference type="AlphaFoldDB" id="A0A068RNM2"/>
<gene>
    <name evidence="3" type="ORF">LCOR_03352.1</name>
</gene>
<dbReference type="Proteomes" id="UP000027586">
    <property type="component" value="Unassembled WGS sequence"/>
</dbReference>
<evidence type="ECO:0000313" key="4">
    <source>
        <dbReference type="Proteomes" id="UP000027586"/>
    </source>
</evidence>
<feature type="transmembrane region" description="Helical" evidence="2">
    <location>
        <begin position="113"/>
        <end position="131"/>
    </location>
</feature>
<feature type="transmembrane region" description="Helical" evidence="2">
    <location>
        <begin position="143"/>
        <end position="160"/>
    </location>
</feature>
<organism evidence="3 4">
    <name type="scientific">Lichtheimia corymbifera JMRC:FSU:9682</name>
    <dbReference type="NCBI Taxonomy" id="1263082"/>
    <lineage>
        <taxon>Eukaryota</taxon>
        <taxon>Fungi</taxon>
        <taxon>Fungi incertae sedis</taxon>
        <taxon>Mucoromycota</taxon>
        <taxon>Mucoromycotina</taxon>
        <taxon>Mucoromycetes</taxon>
        <taxon>Mucorales</taxon>
        <taxon>Lichtheimiaceae</taxon>
        <taxon>Lichtheimia</taxon>
    </lineage>
</organism>
<sequence>MPTTEIPETSSASSYTTSCSKNQSVQPDNKQAKIEAYSENRHVPGGKIPNLGKWILRQLMALGLILLIDVGIPLALYYGLRNVLDVLYSLIISGIPPFLWVIYGFIRHRRIDALGLIIGLSFIVSGVISMINGDARIAILREAVVTAVVGTMFLVTLIPIRCKWLTMRPMAYTMFRQMVFSEFIYRWIDKDGKEQEMGVAEWQWEHVRQFRISMFLQTAMWGILLDMELVAAVLMVKSSLTLDQVVAYNNIITSLVVALQIIVSIAALIYSYRVSKRIGAAWTRENDYTDYYSKLNNDSSRTNQANDLPSYPIDNGDARHHYTDHMA</sequence>
<reference evidence="3" key="1">
    <citation type="submission" date="2013-08" db="EMBL/GenBank/DDBJ databases">
        <title>Gene expansion shapes genome architecture in the human pathogen Lichtheimia corymbifera: an evolutionary genomics analysis in the ancient terrestrial Mucorales (Mucoromycotina).</title>
        <authorList>
            <person name="Schwartze V.U."/>
            <person name="Winter S."/>
            <person name="Shelest E."/>
            <person name="Marcet-Houben M."/>
            <person name="Horn F."/>
            <person name="Wehner S."/>
            <person name="Hoffmann K."/>
            <person name="Riege K."/>
            <person name="Sammeth M."/>
            <person name="Nowrousian M."/>
            <person name="Valiante V."/>
            <person name="Linde J."/>
            <person name="Jacobsen I.D."/>
            <person name="Marz M."/>
            <person name="Brakhage A.A."/>
            <person name="Gabaldon T."/>
            <person name="Bocker S."/>
            <person name="Voigt K."/>
        </authorList>
    </citation>
    <scope>NUCLEOTIDE SEQUENCE [LARGE SCALE GENOMIC DNA]</scope>
    <source>
        <strain evidence="3">FSU 9682</strain>
    </source>
</reference>
<accession>A0A068RNM2</accession>
<name>A0A068RNM2_9FUNG</name>
<evidence type="ECO:0000256" key="2">
    <source>
        <dbReference type="SAM" id="Phobius"/>
    </source>
</evidence>
<dbReference type="OrthoDB" id="10043543at2759"/>
<feature type="region of interest" description="Disordered" evidence="1">
    <location>
        <begin position="1"/>
        <end position="30"/>
    </location>
</feature>
<keyword evidence="2" id="KW-1133">Transmembrane helix</keyword>
<feature type="compositionally biased region" description="Low complexity" evidence="1">
    <location>
        <begin position="9"/>
        <end position="20"/>
    </location>
</feature>
<feature type="transmembrane region" description="Helical" evidence="2">
    <location>
        <begin position="248"/>
        <end position="270"/>
    </location>
</feature>
<dbReference type="NCBIfam" id="NF041646">
    <property type="entry name" value="VC0807_fam"/>
    <property type="match status" value="1"/>
</dbReference>
<dbReference type="EMBL" id="CBTN010000011">
    <property type="protein sequence ID" value="CDH51793.1"/>
    <property type="molecule type" value="Genomic_DNA"/>
</dbReference>
<proteinExistence type="predicted"/>
<protein>
    <submittedName>
        <fullName evidence="3">Uncharacterized protein</fullName>
    </submittedName>
</protein>
<feature type="transmembrane region" description="Helical" evidence="2">
    <location>
        <begin position="86"/>
        <end position="106"/>
    </location>
</feature>
<evidence type="ECO:0000313" key="3">
    <source>
        <dbReference type="EMBL" id="CDH51793.1"/>
    </source>
</evidence>
<dbReference type="VEuPathDB" id="FungiDB:LCOR_03352.1"/>
<keyword evidence="4" id="KW-1185">Reference proteome</keyword>
<keyword evidence="2" id="KW-0472">Membrane</keyword>
<feature type="transmembrane region" description="Helical" evidence="2">
    <location>
        <begin position="59"/>
        <end position="80"/>
    </location>
</feature>
<comment type="caution">
    <text evidence="3">The sequence shown here is derived from an EMBL/GenBank/DDBJ whole genome shotgun (WGS) entry which is preliminary data.</text>
</comment>
<evidence type="ECO:0000256" key="1">
    <source>
        <dbReference type="SAM" id="MobiDB-lite"/>
    </source>
</evidence>
<feature type="transmembrane region" description="Helical" evidence="2">
    <location>
        <begin position="218"/>
        <end position="236"/>
    </location>
</feature>
<keyword evidence="2" id="KW-0812">Transmembrane</keyword>